<accession>A0A1B7XQM7</accession>
<proteinExistence type="predicted"/>
<evidence type="ECO:0000313" key="2">
    <source>
        <dbReference type="Proteomes" id="UP000092177"/>
    </source>
</evidence>
<dbReference type="AlphaFoldDB" id="A0A1B7XQM7"/>
<keyword evidence="2" id="KW-1185">Reference proteome</keyword>
<dbReference type="VEuPathDB" id="FungiDB:CH63R_14644"/>
<evidence type="ECO:0000313" key="1">
    <source>
        <dbReference type="EMBL" id="OBR02072.1"/>
    </source>
</evidence>
<sequence>MQVSPAILLNGIITRRFLYVATAQSCFSPPYHHNTRAHLNINTTEKPPLLNPVTPTCVTQHGLRWSLNRRKPTPVYSLHPPHTFALCISLARVVLYKTIYHLISAAVGDESNKIHQRLWPQLEHEFRGDPDRVDDDFVYWDVLPFQARRPVLRDRHIVQSLDLWFPS</sequence>
<reference evidence="2" key="1">
    <citation type="journal article" date="2017" name="BMC Genomics">
        <title>Gapless genome assembly of Colletotrichum higginsianum reveals chromosome structure and association of transposable elements with secondary metabolite gene clusters.</title>
        <authorList>
            <person name="Dallery J.-F."/>
            <person name="Lapalu N."/>
            <person name="Zampounis A."/>
            <person name="Pigne S."/>
            <person name="Luyten I."/>
            <person name="Amselem J."/>
            <person name="Wittenberg A.H.J."/>
            <person name="Zhou S."/>
            <person name="de Queiroz M.V."/>
            <person name="Robin G.P."/>
            <person name="Auger A."/>
            <person name="Hainaut M."/>
            <person name="Henrissat B."/>
            <person name="Kim K.-T."/>
            <person name="Lee Y.-H."/>
            <person name="Lespinet O."/>
            <person name="Schwartz D.C."/>
            <person name="Thon M.R."/>
            <person name="O'Connell R.J."/>
        </authorList>
    </citation>
    <scope>NUCLEOTIDE SEQUENCE [LARGE SCALE GENOMIC DNA]</scope>
    <source>
        <strain evidence="2">IMI 349063</strain>
    </source>
</reference>
<protein>
    <submittedName>
        <fullName evidence="1">Uncharacterized protein</fullName>
    </submittedName>
</protein>
<dbReference type="EMBL" id="LTAN01000012">
    <property type="protein sequence ID" value="OBR02072.1"/>
    <property type="molecule type" value="Genomic_DNA"/>
</dbReference>
<organism evidence="1 2">
    <name type="scientific">Colletotrichum higginsianum (strain IMI 349063)</name>
    <name type="common">Crucifer anthracnose fungus</name>
    <dbReference type="NCBI Taxonomy" id="759273"/>
    <lineage>
        <taxon>Eukaryota</taxon>
        <taxon>Fungi</taxon>
        <taxon>Dikarya</taxon>
        <taxon>Ascomycota</taxon>
        <taxon>Pezizomycotina</taxon>
        <taxon>Sordariomycetes</taxon>
        <taxon>Hypocreomycetidae</taxon>
        <taxon>Glomerellales</taxon>
        <taxon>Glomerellaceae</taxon>
        <taxon>Colletotrichum</taxon>
        <taxon>Colletotrichum destructivum species complex</taxon>
    </lineage>
</organism>
<dbReference type="RefSeq" id="XP_018150590.1">
    <property type="nucleotide sequence ID" value="XM_018309618.1"/>
</dbReference>
<comment type="caution">
    <text evidence="1">The sequence shown here is derived from an EMBL/GenBank/DDBJ whole genome shotgun (WGS) entry which is preliminary data.</text>
</comment>
<dbReference type="Proteomes" id="UP000092177">
    <property type="component" value="Chromosome 12"/>
</dbReference>
<gene>
    <name evidence="1" type="ORF">CH63R_14644</name>
</gene>
<name>A0A1B7XQM7_COLHI</name>
<dbReference type="KEGG" id="chig:CH63R_14644"/>
<dbReference type="GeneID" id="28873725"/>